<keyword evidence="3 6" id="KW-0812">Transmembrane</keyword>
<dbReference type="Pfam" id="PF02687">
    <property type="entry name" value="FtsX"/>
    <property type="match status" value="2"/>
</dbReference>
<dbReference type="GO" id="GO:0005886">
    <property type="term" value="C:plasma membrane"/>
    <property type="evidence" value="ECO:0007669"/>
    <property type="project" value="UniProtKB-SubCell"/>
</dbReference>
<evidence type="ECO:0000313" key="10">
    <source>
        <dbReference type="Proteomes" id="UP000247792"/>
    </source>
</evidence>
<feature type="transmembrane region" description="Helical" evidence="6">
    <location>
        <begin position="741"/>
        <end position="761"/>
    </location>
</feature>
<gene>
    <name evidence="9" type="ORF">DFR42_106211</name>
</gene>
<feature type="transmembrane region" description="Helical" evidence="6">
    <location>
        <begin position="773"/>
        <end position="795"/>
    </location>
</feature>
<name>A0A318J5R0_9BURK</name>
<accession>A0A318J5R0</accession>
<reference evidence="9 10" key="1">
    <citation type="submission" date="2018-05" db="EMBL/GenBank/DDBJ databases">
        <title>Genomic Encyclopedia of Type Strains, Phase IV (KMG-IV): sequencing the most valuable type-strain genomes for metagenomic binning, comparative biology and taxonomic classification.</title>
        <authorList>
            <person name="Goeker M."/>
        </authorList>
    </citation>
    <scope>NUCLEOTIDE SEQUENCE [LARGE SCALE GENOMIC DNA]</scope>
    <source>
        <strain evidence="9 10">DSM 19792</strain>
    </source>
</reference>
<keyword evidence="5 6" id="KW-0472">Membrane</keyword>
<evidence type="ECO:0000256" key="3">
    <source>
        <dbReference type="ARBA" id="ARBA00022692"/>
    </source>
</evidence>
<proteinExistence type="predicted"/>
<protein>
    <submittedName>
        <fullName evidence="9">FtsX-like permease family protein</fullName>
    </submittedName>
</protein>
<feature type="transmembrane region" description="Helical" evidence="6">
    <location>
        <begin position="344"/>
        <end position="371"/>
    </location>
</feature>
<evidence type="ECO:0000256" key="2">
    <source>
        <dbReference type="ARBA" id="ARBA00022475"/>
    </source>
</evidence>
<evidence type="ECO:0000256" key="5">
    <source>
        <dbReference type="ARBA" id="ARBA00023136"/>
    </source>
</evidence>
<sequence>MKIKDFRIGWRVLAQEPGYSGISICILSLGMAICLLMLGFVRFAFEYDSQIPHVDELYVIKHKYNVDPAEARFDQAPVLLRAPGKKIPGVIDISGYFLRPEVTVRVGERLNRLKILPVLPGFADMLGMQAVQGDLKTALERPENLAITEDAARKIFDTTPALGQSLQIGGKSLRVAAVVRNPPDNTTIPFAVIIGMNSSLIPDDARAEAMTGEYGSNAKLFIRIKPGSSLKAITDKLQDIVDQASSVQNNMLPDAKARLGTRKAMDLSLVPLRDAYFDQEIAKNPITVPGDRGDPVVIKGLAAIAILILALAAINYVNLATVRTLRRQREIGMRKVLGASIPQIILQFLAESLLVSMLATGLGLLLAYLALPLFAELMNRKLDSIVSGGNLAAAIIIGLLLGLLTAIYPAWIAIRTRPTQVLAGRPDSESTQGRQLRRLMTVLQIATAMGLASVTLAIAWQADFAIKASPGFDPAPILIVDLPEPVSESKNAQGLIAALSQKPDVASMAASTDAIGRYINPWLMDVKLPDGTAIAPDMKSVSANFFATYQIKAVAGRLFDPRLDKEGDAEPIILNSIAVRQLGFATPEAAVGKILVYKQFDGKQATKRIIGIAPELRFHSMREAPRAIAYELWVAGTVLSIRSRTSVAATASTLQSLWPVYFPDKLLEMHSARQILDTHYEEDQRLARLLVISSLIALAIAAFGTYALSAYTVQRREKEIALRKLYGAGKRHIARLVMKEIGLLTLLSATIALPVAAITIERYLASYVEHAPIVWWTLVFSLLWSCTIAFIAVTLQARKATRQRLALSLHA</sequence>
<dbReference type="GO" id="GO:0022857">
    <property type="term" value="F:transmembrane transporter activity"/>
    <property type="evidence" value="ECO:0007669"/>
    <property type="project" value="TreeGrafter"/>
</dbReference>
<feature type="transmembrane region" description="Helical" evidence="6">
    <location>
        <begin position="391"/>
        <end position="414"/>
    </location>
</feature>
<dbReference type="InterPro" id="IPR025857">
    <property type="entry name" value="MacB_PCD"/>
</dbReference>
<organism evidence="9 10">
    <name type="scientific">Undibacterium pigrum</name>
    <dbReference type="NCBI Taxonomy" id="401470"/>
    <lineage>
        <taxon>Bacteria</taxon>
        <taxon>Pseudomonadati</taxon>
        <taxon>Pseudomonadota</taxon>
        <taxon>Betaproteobacteria</taxon>
        <taxon>Burkholderiales</taxon>
        <taxon>Oxalobacteraceae</taxon>
        <taxon>Undibacterium</taxon>
    </lineage>
</organism>
<evidence type="ECO:0000259" key="7">
    <source>
        <dbReference type="Pfam" id="PF02687"/>
    </source>
</evidence>
<evidence type="ECO:0000313" key="9">
    <source>
        <dbReference type="EMBL" id="PXX42032.1"/>
    </source>
</evidence>
<evidence type="ECO:0000256" key="1">
    <source>
        <dbReference type="ARBA" id="ARBA00004651"/>
    </source>
</evidence>
<dbReference type="PANTHER" id="PTHR30572:SF18">
    <property type="entry name" value="ABC-TYPE MACROLIDE FAMILY EXPORT SYSTEM PERMEASE COMPONENT 2"/>
    <property type="match status" value="1"/>
</dbReference>
<keyword evidence="4 6" id="KW-1133">Transmembrane helix</keyword>
<feature type="domain" description="MacB-like periplasmic core" evidence="8">
    <location>
        <begin position="20"/>
        <end position="239"/>
    </location>
</feature>
<dbReference type="EMBL" id="QJKB01000006">
    <property type="protein sequence ID" value="PXX42032.1"/>
    <property type="molecule type" value="Genomic_DNA"/>
</dbReference>
<dbReference type="AlphaFoldDB" id="A0A318J5R0"/>
<evidence type="ECO:0000256" key="6">
    <source>
        <dbReference type="SAM" id="Phobius"/>
    </source>
</evidence>
<dbReference type="InterPro" id="IPR003838">
    <property type="entry name" value="ABC3_permease_C"/>
</dbReference>
<dbReference type="Proteomes" id="UP000247792">
    <property type="component" value="Unassembled WGS sequence"/>
</dbReference>
<dbReference type="Pfam" id="PF12704">
    <property type="entry name" value="MacB_PCD"/>
    <property type="match status" value="1"/>
</dbReference>
<dbReference type="OrthoDB" id="9770036at2"/>
<feature type="transmembrane region" description="Helical" evidence="6">
    <location>
        <begin position="439"/>
        <end position="460"/>
    </location>
</feature>
<keyword evidence="10" id="KW-1185">Reference proteome</keyword>
<keyword evidence="2" id="KW-1003">Cell membrane</keyword>
<dbReference type="RefSeq" id="WP_110256582.1">
    <property type="nucleotide sequence ID" value="NZ_QJKB01000006.1"/>
</dbReference>
<dbReference type="PANTHER" id="PTHR30572">
    <property type="entry name" value="MEMBRANE COMPONENT OF TRANSPORTER-RELATED"/>
    <property type="match status" value="1"/>
</dbReference>
<comment type="subcellular location">
    <subcellularLocation>
        <location evidence="1">Cell membrane</location>
        <topology evidence="1">Multi-pass membrane protein</topology>
    </subcellularLocation>
</comment>
<feature type="transmembrane region" description="Helical" evidence="6">
    <location>
        <begin position="21"/>
        <end position="45"/>
    </location>
</feature>
<feature type="transmembrane region" description="Helical" evidence="6">
    <location>
        <begin position="301"/>
        <end position="323"/>
    </location>
</feature>
<feature type="transmembrane region" description="Helical" evidence="6">
    <location>
        <begin position="689"/>
        <end position="713"/>
    </location>
</feature>
<feature type="domain" description="ABC3 transporter permease C-terminal" evidence="7">
    <location>
        <begin position="303"/>
        <end position="416"/>
    </location>
</feature>
<comment type="caution">
    <text evidence="9">The sequence shown here is derived from an EMBL/GenBank/DDBJ whole genome shotgun (WGS) entry which is preliminary data.</text>
</comment>
<feature type="domain" description="ABC3 transporter permease C-terminal" evidence="7">
    <location>
        <begin position="692"/>
        <end position="803"/>
    </location>
</feature>
<evidence type="ECO:0000256" key="4">
    <source>
        <dbReference type="ARBA" id="ARBA00022989"/>
    </source>
</evidence>
<dbReference type="InterPro" id="IPR050250">
    <property type="entry name" value="Macrolide_Exporter_MacB"/>
</dbReference>
<evidence type="ECO:0000259" key="8">
    <source>
        <dbReference type="Pfam" id="PF12704"/>
    </source>
</evidence>